<feature type="transmembrane region" description="Helical" evidence="6">
    <location>
        <begin position="48"/>
        <end position="68"/>
    </location>
</feature>
<evidence type="ECO:0000313" key="8">
    <source>
        <dbReference type="EMBL" id="KEO92914.1"/>
    </source>
</evidence>
<feature type="transmembrane region" description="Helical" evidence="6">
    <location>
        <begin position="303"/>
        <end position="325"/>
    </location>
</feature>
<feature type="transmembrane region" description="Helical" evidence="6">
    <location>
        <begin position="274"/>
        <end position="297"/>
    </location>
</feature>
<feature type="domain" description="Major facilitator superfamily (MFS) profile" evidence="7">
    <location>
        <begin position="5"/>
        <end position="393"/>
    </location>
</feature>
<dbReference type="PROSITE" id="PS50850">
    <property type="entry name" value="MFS"/>
    <property type="match status" value="1"/>
</dbReference>
<keyword evidence="4 6" id="KW-1133">Transmembrane helix</keyword>
<keyword evidence="9" id="KW-1185">Reference proteome</keyword>
<keyword evidence="5 6" id="KW-0472">Membrane</keyword>
<feature type="transmembrane region" description="Helical" evidence="6">
    <location>
        <begin position="80"/>
        <end position="98"/>
    </location>
</feature>
<name>A0A074MHE6_9SPHN</name>
<dbReference type="Pfam" id="PF07690">
    <property type="entry name" value="MFS_1"/>
    <property type="match status" value="1"/>
</dbReference>
<sequence>MEAHSHISTARGLSLAGFAATLLTYGPARVGFGLFLPQLRPAFGIEGGASGTIASIGFAGFLIGLVGAGELGERLGGARPVLIGLICATLGVAAVAFAGNVFMLAGGVALAMLGPGLTWSPFNTLVHDGLREFRRPGALSIISTGTSLGVALAGGAALVASGLGVSWRWAWVFFALVGLAALAVNARLLNAVAPEPRRRERELWSSVMRNLAAPLYAIAFSFGLTTSVWITFAARAVEDAGDLGGLPANGSAAAIFIAVGLAGLAGMGTARLRALVGLPALVAALMLASALSAGLIALSPATWPAVMASSALQGVFIMMMSAVLSFWSERVFPGNSLLGFTAALIFLAAGSVIGPAIAGHAYDALGPGAVFLGLVALSAGSSALALPRILKVR</sequence>
<dbReference type="OrthoDB" id="2957247at2"/>
<dbReference type="EMBL" id="JMIX01000008">
    <property type="protein sequence ID" value="KEO92914.1"/>
    <property type="molecule type" value="Genomic_DNA"/>
</dbReference>
<evidence type="ECO:0000256" key="6">
    <source>
        <dbReference type="SAM" id="Phobius"/>
    </source>
</evidence>
<feature type="transmembrane region" description="Helical" evidence="6">
    <location>
        <begin position="211"/>
        <end position="234"/>
    </location>
</feature>
<dbReference type="Proteomes" id="UP000027866">
    <property type="component" value="Unassembled WGS sequence"/>
</dbReference>
<feature type="transmembrane region" description="Helical" evidence="6">
    <location>
        <begin position="169"/>
        <end position="190"/>
    </location>
</feature>
<feature type="transmembrane region" description="Helical" evidence="6">
    <location>
        <begin position="246"/>
        <end position="267"/>
    </location>
</feature>
<keyword evidence="3 6" id="KW-0812">Transmembrane</keyword>
<evidence type="ECO:0000256" key="3">
    <source>
        <dbReference type="ARBA" id="ARBA00022692"/>
    </source>
</evidence>
<dbReference type="RefSeq" id="WP_051698078.1">
    <property type="nucleotide sequence ID" value="NZ_CP017057.1"/>
</dbReference>
<evidence type="ECO:0000256" key="1">
    <source>
        <dbReference type="ARBA" id="ARBA00004651"/>
    </source>
</evidence>
<dbReference type="Gene3D" id="1.20.1250.20">
    <property type="entry name" value="MFS general substrate transporter like domains"/>
    <property type="match status" value="1"/>
</dbReference>
<evidence type="ECO:0000256" key="2">
    <source>
        <dbReference type="ARBA" id="ARBA00022475"/>
    </source>
</evidence>
<comment type="caution">
    <text evidence="8">The sequence shown here is derived from an EMBL/GenBank/DDBJ whole genome shotgun (WGS) entry which is preliminary data.</text>
</comment>
<comment type="subcellular location">
    <subcellularLocation>
        <location evidence="1">Cell membrane</location>
        <topology evidence="1">Multi-pass membrane protein</topology>
    </subcellularLocation>
</comment>
<dbReference type="InterPro" id="IPR011701">
    <property type="entry name" value="MFS"/>
</dbReference>
<protein>
    <recommendedName>
        <fullName evidence="7">Major facilitator superfamily (MFS) profile domain-containing protein</fullName>
    </recommendedName>
</protein>
<keyword evidence="2" id="KW-1003">Cell membrane</keyword>
<dbReference type="InterPro" id="IPR020846">
    <property type="entry name" value="MFS_dom"/>
</dbReference>
<organism evidence="8 9">
    <name type="scientific">Erythrobacter litoralis</name>
    <dbReference type="NCBI Taxonomy" id="39960"/>
    <lineage>
        <taxon>Bacteria</taxon>
        <taxon>Pseudomonadati</taxon>
        <taxon>Pseudomonadota</taxon>
        <taxon>Alphaproteobacteria</taxon>
        <taxon>Sphingomonadales</taxon>
        <taxon>Erythrobacteraceae</taxon>
        <taxon>Erythrobacter/Porphyrobacter group</taxon>
        <taxon>Erythrobacter</taxon>
    </lineage>
</organism>
<feature type="transmembrane region" description="Helical" evidence="6">
    <location>
        <begin position="138"/>
        <end position="163"/>
    </location>
</feature>
<dbReference type="GO" id="GO:0022857">
    <property type="term" value="F:transmembrane transporter activity"/>
    <property type="evidence" value="ECO:0007669"/>
    <property type="project" value="InterPro"/>
</dbReference>
<feature type="transmembrane region" description="Helical" evidence="6">
    <location>
        <begin position="337"/>
        <end position="358"/>
    </location>
</feature>
<gene>
    <name evidence="8" type="ORF">EH32_14070</name>
</gene>
<feature type="transmembrane region" description="Helical" evidence="6">
    <location>
        <begin position="364"/>
        <end position="386"/>
    </location>
</feature>
<reference evidence="8 9" key="1">
    <citation type="submission" date="2014-04" db="EMBL/GenBank/DDBJ databases">
        <title>A comprehensive comparison of genomes of Erythrobacter spp. Strains.</title>
        <authorList>
            <person name="Zheng Q."/>
        </authorList>
    </citation>
    <scope>NUCLEOTIDE SEQUENCE [LARGE SCALE GENOMIC DNA]</scope>
    <source>
        <strain evidence="8 9">DSM 8509</strain>
    </source>
</reference>
<dbReference type="InterPro" id="IPR036259">
    <property type="entry name" value="MFS_trans_sf"/>
</dbReference>
<dbReference type="PANTHER" id="PTHR43124">
    <property type="entry name" value="PURINE EFFLUX PUMP PBUE"/>
    <property type="match status" value="1"/>
</dbReference>
<dbReference type="InterPro" id="IPR050189">
    <property type="entry name" value="MFS_Efflux_Transporters"/>
</dbReference>
<evidence type="ECO:0000256" key="5">
    <source>
        <dbReference type="ARBA" id="ARBA00023136"/>
    </source>
</evidence>
<dbReference type="KEGG" id="elq:Ga0102493_111763"/>
<evidence type="ECO:0000256" key="4">
    <source>
        <dbReference type="ARBA" id="ARBA00022989"/>
    </source>
</evidence>
<dbReference type="AlphaFoldDB" id="A0A074MHE6"/>
<dbReference type="PANTHER" id="PTHR43124:SF3">
    <property type="entry name" value="CHLORAMPHENICOL EFFLUX PUMP RV0191"/>
    <property type="match status" value="1"/>
</dbReference>
<dbReference type="PATRIC" id="fig|39960.10.peg.847"/>
<feature type="transmembrane region" description="Helical" evidence="6">
    <location>
        <begin position="104"/>
        <end position="126"/>
    </location>
</feature>
<feature type="transmembrane region" description="Helical" evidence="6">
    <location>
        <begin position="12"/>
        <end position="36"/>
    </location>
</feature>
<evidence type="ECO:0000313" key="9">
    <source>
        <dbReference type="Proteomes" id="UP000027866"/>
    </source>
</evidence>
<dbReference type="SUPFAM" id="SSF103473">
    <property type="entry name" value="MFS general substrate transporter"/>
    <property type="match status" value="1"/>
</dbReference>
<accession>A0A074MHE6</accession>
<proteinExistence type="predicted"/>
<dbReference type="GO" id="GO:0005886">
    <property type="term" value="C:plasma membrane"/>
    <property type="evidence" value="ECO:0007669"/>
    <property type="project" value="UniProtKB-SubCell"/>
</dbReference>
<evidence type="ECO:0000259" key="7">
    <source>
        <dbReference type="PROSITE" id="PS50850"/>
    </source>
</evidence>